<evidence type="ECO:0000313" key="6">
    <source>
        <dbReference type="EMBL" id="CAH3124695.1"/>
    </source>
</evidence>
<dbReference type="Gene3D" id="3.30.505.10">
    <property type="entry name" value="SH2 domain"/>
    <property type="match status" value="1"/>
</dbReference>
<dbReference type="PANTHER" id="PTHR48169:SF7">
    <property type="entry name" value="CASPASE 10"/>
    <property type="match status" value="1"/>
</dbReference>
<keyword evidence="2" id="KW-0727">SH2 domain</keyword>
<evidence type="ECO:0008006" key="8">
    <source>
        <dbReference type="Google" id="ProtNLM"/>
    </source>
</evidence>
<evidence type="ECO:0000259" key="4">
    <source>
        <dbReference type="PROSITE" id="PS50001"/>
    </source>
</evidence>
<evidence type="ECO:0000256" key="1">
    <source>
        <dbReference type="ARBA" id="ARBA00022703"/>
    </source>
</evidence>
<dbReference type="InterPro" id="IPR001875">
    <property type="entry name" value="DED_dom"/>
</dbReference>
<evidence type="ECO:0000256" key="3">
    <source>
        <dbReference type="SAM" id="MobiDB-lite"/>
    </source>
</evidence>
<dbReference type="SMART" id="SM00031">
    <property type="entry name" value="DED"/>
    <property type="match status" value="1"/>
</dbReference>
<dbReference type="CDD" id="cd00173">
    <property type="entry name" value="SH2"/>
    <property type="match status" value="1"/>
</dbReference>
<protein>
    <recommendedName>
        <fullName evidence="8">SH2 domain-containing protein</fullName>
    </recommendedName>
</protein>
<evidence type="ECO:0000256" key="2">
    <source>
        <dbReference type="PROSITE-ProRule" id="PRU00191"/>
    </source>
</evidence>
<evidence type="ECO:0000313" key="7">
    <source>
        <dbReference type="Proteomes" id="UP001159405"/>
    </source>
</evidence>
<proteinExistence type="predicted"/>
<keyword evidence="1" id="KW-0053">Apoptosis</keyword>
<accession>A0ABN8P0J2</accession>
<dbReference type="SUPFAM" id="SSF47986">
    <property type="entry name" value="DEATH domain"/>
    <property type="match status" value="1"/>
</dbReference>
<feature type="domain" description="SH2" evidence="4">
    <location>
        <begin position="502"/>
        <end position="582"/>
    </location>
</feature>
<dbReference type="InterPro" id="IPR000980">
    <property type="entry name" value="SH2"/>
</dbReference>
<dbReference type="Pfam" id="PF00017">
    <property type="entry name" value="SH2"/>
    <property type="match status" value="1"/>
</dbReference>
<gene>
    <name evidence="6" type="ORF">PLOB_00031461</name>
</gene>
<dbReference type="PROSITE" id="PS50168">
    <property type="entry name" value="DED"/>
    <property type="match status" value="1"/>
</dbReference>
<organism evidence="6 7">
    <name type="scientific">Porites lobata</name>
    <dbReference type="NCBI Taxonomy" id="104759"/>
    <lineage>
        <taxon>Eukaryota</taxon>
        <taxon>Metazoa</taxon>
        <taxon>Cnidaria</taxon>
        <taxon>Anthozoa</taxon>
        <taxon>Hexacorallia</taxon>
        <taxon>Scleractinia</taxon>
        <taxon>Fungiina</taxon>
        <taxon>Poritidae</taxon>
        <taxon>Porites</taxon>
    </lineage>
</organism>
<dbReference type="Pfam" id="PF20694">
    <property type="entry name" value="TRADD-like_N"/>
    <property type="match status" value="1"/>
</dbReference>
<dbReference type="SUPFAM" id="SSF55550">
    <property type="entry name" value="SH2 domain"/>
    <property type="match status" value="1"/>
</dbReference>
<comment type="caution">
    <text evidence="6">The sequence shown here is derived from an EMBL/GenBank/DDBJ whole genome shotgun (WGS) entry which is preliminary data.</text>
</comment>
<dbReference type="PROSITE" id="PS50001">
    <property type="entry name" value="SH2"/>
    <property type="match status" value="1"/>
</dbReference>
<dbReference type="InterPro" id="IPR036860">
    <property type="entry name" value="SH2_dom_sf"/>
</dbReference>
<dbReference type="EMBL" id="CALNXK010000040">
    <property type="protein sequence ID" value="CAH3124695.1"/>
    <property type="molecule type" value="Genomic_DNA"/>
</dbReference>
<sequence length="593" mass="67245">MGSSYRNLLLQIAENVTPNILEDLKFLCLDDIEEGELEQISSPVKLFKALERRELLGINDLKFLQDLLTNVKCIQLASKVKDFALRRELELLVLNEQRVKLIGRCSRYVQTRRFPCEEDDPGSIFHMALAVCNCNSGKEDLKEMHSTCSSCICSNHHSKGRIPAELYLKVFLKLASKGAWFAGTAFILKRYINDPETLVKLFASVVLPSGIVLKYLCEGSVLCVLEASDLQGLYTLWQNYEDGSLKKALEEILITEDLKKISEGQEIILDVDLDREIYQNACLELISIKEKVNELYDVVEQRPRSVSDPTHGLPGKLVNTFQEESFRLMATTEKKRRLHAEKQLDKFKSGQSLELRFPELLQLDTDKNSEDVSGDDSSSTTSTLDEEDLLNWEDENNPSNEFWKSIKGGFKEKSWTDFEDAIIKGFPDELEQGGIPLLKFLAYVLRVNYDKRTSENVSLSNFIRTSKWFGSFVKGSQGCLSKMVDLMESSASLSPDGEKTSWFAGYMTESEAKQKLLNHEGGAFLVRFNTSMVSPGFVLSTKSHSNDFVEYNIEVHRESGKVEIGDSVFDSLPYLVAELRKSWMKDLQPVTHS</sequence>
<evidence type="ECO:0000259" key="5">
    <source>
        <dbReference type="PROSITE" id="PS50168"/>
    </source>
</evidence>
<dbReference type="SMART" id="SM00252">
    <property type="entry name" value="SH2"/>
    <property type="match status" value="1"/>
</dbReference>
<dbReference type="Gene3D" id="1.10.533.10">
    <property type="entry name" value="Death Domain, Fas"/>
    <property type="match status" value="1"/>
</dbReference>
<feature type="region of interest" description="Disordered" evidence="3">
    <location>
        <begin position="366"/>
        <end position="390"/>
    </location>
</feature>
<dbReference type="InterPro" id="IPR049341">
    <property type="entry name" value="TRADD-like_N"/>
</dbReference>
<name>A0ABN8P0J2_9CNID</name>
<dbReference type="Proteomes" id="UP001159405">
    <property type="component" value="Unassembled WGS sequence"/>
</dbReference>
<dbReference type="Pfam" id="PF01335">
    <property type="entry name" value="DED"/>
    <property type="match status" value="1"/>
</dbReference>
<reference evidence="6 7" key="1">
    <citation type="submission" date="2022-05" db="EMBL/GenBank/DDBJ databases">
        <authorList>
            <consortium name="Genoscope - CEA"/>
            <person name="William W."/>
        </authorList>
    </citation>
    <scope>NUCLEOTIDE SEQUENCE [LARGE SCALE GENOMIC DNA]</scope>
</reference>
<keyword evidence="7" id="KW-1185">Reference proteome</keyword>
<dbReference type="PANTHER" id="PTHR48169">
    <property type="entry name" value="DED DOMAIN-CONTAINING PROTEIN"/>
    <property type="match status" value="1"/>
</dbReference>
<feature type="domain" description="DED" evidence="5">
    <location>
        <begin position="4"/>
        <end position="82"/>
    </location>
</feature>
<dbReference type="InterPro" id="IPR011029">
    <property type="entry name" value="DEATH-like_dom_sf"/>
</dbReference>